<dbReference type="InterPro" id="IPR008969">
    <property type="entry name" value="CarboxyPept-like_regulatory"/>
</dbReference>
<dbReference type="GO" id="GO:0009279">
    <property type="term" value="C:cell outer membrane"/>
    <property type="evidence" value="ECO:0007669"/>
    <property type="project" value="UniProtKB-SubCell"/>
</dbReference>
<evidence type="ECO:0000256" key="2">
    <source>
        <dbReference type="ARBA" id="ARBA00023136"/>
    </source>
</evidence>
<keyword evidence="3" id="KW-0998">Cell outer membrane</keyword>
<evidence type="ECO:0000313" key="6">
    <source>
        <dbReference type="Proteomes" id="UP000611723"/>
    </source>
</evidence>
<dbReference type="SUPFAM" id="SSF56935">
    <property type="entry name" value="Porins"/>
    <property type="match status" value="1"/>
</dbReference>
<evidence type="ECO:0000256" key="3">
    <source>
        <dbReference type="ARBA" id="ARBA00023237"/>
    </source>
</evidence>
<feature type="domain" description="Outer membrane protein beta-barrel" evidence="4">
    <location>
        <begin position="379"/>
        <end position="776"/>
    </location>
</feature>
<evidence type="ECO:0000259" key="4">
    <source>
        <dbReference type="Pfam" id="PF14905"/>
    </source>
</evidence>
<evidence type="ECO:0000313" key="5">
    <source>
        <dbReference type="EMBL" id="MBK6266832.1"/>
    </source>
</evidence>
<keyword evidence="6" id="KW-1185">Reference proteome</keyword>
<evidence type="ECO:0000256" key="1">
    <source>
        <dbReference type="ARBA" id="ARBA00004442"/>
    </source>
</evidence>
<dbReference type="AlphaFoldDB" id="A0A935CBK1"/>
<dbReference type="Proteomes" id="UP000611723">
    <property type="component" value="Unassembled WGS sequence"/>
</dbReference>
<dbReference type="Gene3D" id="2.40.170.20">
    <property type="entry name" value="TonB-dependent receptor, beta-barrel domain"/>
    <property type="match status" value="1"/>
</dbReference>
<comment type="subcellular location">
    <subcellularLocation>
        <location evidence="1">Cell outer membrane</location>
    </subcellularLocation>
</comment>
<dbReference type="InterPro" id="IPR037066">
    <property type="entry name" value="Plug_dom_sf"/>
</dbReference>
<dbReference type="PANTHER" id="PTHR40980:SF4">
    <property type="entry name" value="TONB-DEPENDENT RECEPTOR-LIKE BETA-BARREL DOMAIN-CONTAINING PROTEIN"/>
    <property type="match status" value="1"/>
</dbReference>
<accession>A0A935CBK1</accession>
<keyword evidence="2" id="KW-0472">Membrane</keyword>
<protein>
    <submittedName>
        <fullName evidence="5">TonB-dependent receptor</fullName>
    </submittedName>
</protein>
<keyword evidence="5" id="KW-0675">Receptor</keyword>
<comment type="caution">
    <text evidence="5">The sequence shown here is derived from an EMBL/GenBank/DDBJ whole genome shotgun (WGS) entry which is preliminary data.</text>
</comment>
<dbReference type="InterPro" id="IPR036942">
    <property type="entry name" value="Beta-barrel_TonB_sf"/>
</dbReference>
<organism evidence="5 6">
    <name type="scientific">Marivirga aurantiaca</name>
    <dbReference type="NCBI Taxonomy" id="2802615"/>
    <lineage>
        <taxon>Bacteria</taxon>
        <taxon>Pseudomonadati</taxon>
        <taxon>Bacteroidota</taxon>
        <taxon>Cytophagia</taxon>
        <taxon>Cytophagales</taxon>
        <taxon>Marivirgaceae</taxon>
        <taxon>Marivirga</taxon>
    </lineage>
</organism>
<sequence>MKTLNLTIGIVAIMLFTVLHIQAQSISGKITDQNKEAVPFANVLLLNLPDSSLNTGVTSDMEGKFQLPLKDEGNFLMKISVMGLEEYYRDISHEESLSGFSLGEIKLSEKTEMLDAVEVKGKRPQFITYADKIVMDVENTSLHDGTTALETLSKSPGVWMDQDGELSVNGKKGVRVLLDGRPVYLSGSELKSMLEGMSAETIKNIEVINNPSSKYDAEGAGGVININFKKNAQRGVNGAVFSNYRYNGAHTNTAGLNLNGKKNQITYFVNADAGSRPFLRDMTARRTVEATDFELTQTVKDRRKLLNANLHVGVDYQMNDKAQIGLNYRGIGKLRDNNWDTRNNVREGSAQWKVNAFNNTKTEELNHTVNAFFQYQFTEHSKLNVDGSFADLNTYGTSTFKNYFTMESSETYEKLSTENPSSFDIYSIQTDYTHDLPENDIKLEAGFKYSVVNSDNDLEFYINEGDDRFNDPDRTNNFEYREQISASYIDINKKFSNKTTVKGGMRIENTQMLGTSLQSEQGINRDFTSFFPSIFIQQKWTDNYETNFSYSRRISRPRYIFLNPSIMYTDPYSYIQGNPALKPMFTDGISFTQVIAQQFNITIGYDIGKDFIGELPLVDPETNQTVFNIGNIDQMQNANLSILAPVQITDFWQSNSQAIFSYQKFKSTVEGVGQLNAKSMFNIRSTHNISLPNDFKLEVLASYQSPHVYGLYNMDGFWFMDMSIKRSFLNDKLDVSASVNDIFRTYKYNGSSNINGNETAVGQYQYQQGFRLNLRYKFSLGDKFKSNQKQIDLEELQRAGGA</sequence>
<reference evidence="5" key="1">
    <citation type="submission" date="2021-01" db="EMBL/GenBank/DDBJ databases">
        <title>Marivirga aurantiaca sp. nov., isolated from intertidal surface sediments.</title>
        <authorList>
            <person name="Zhang M."/>
        </authorList>
    </citation>
    <scope>NUCLEOTIDE SEQUENCE</scope>
    <source>
        <strain evidence="5">S37H4</strain>
    </source>
</reference>
<dbReference type="EMBL" id="JAEQBW010000011">
    <property type="protein sequence ID" value="MBK6266832.1"/>
    <property type="molecule type" value="Genomic_DNA"/>
</dbReference>
<dbReference type="InterPro" id="IPR041700">
    <property type="entry name" value="OMP_b-brl_3"/>
</dbReference>
<dbReference type="RefSeq" id="WP_201432516.1">
    <property type="nucleotide sequence ID" value="NZ_JAEQBW010000011.1"/>
</dbReference>
<proteinExistence type="predicted"/>
<name>A0A935CBK1_9BACT</name>
<dbReference type="SUPFAM" id="SSF49464">
    <property type="entry name" value="Carboxypeptidase regulatory domain-like"/>
    <property type="match status" value="1"/>
</dbReference>
<dbReference type="Pfam" id="PF13715">
    <property type="entry name" value="CarbopepD_reg_2"/>
    <property type="match status" value="1"/>
</dbReference>
<dbReference type="Pfam" id="PF14905">
    <property type="entry name" value="OMP_b-brl_3"/>
    <property type="match status" value="1"/>
</dbReference>
<gene>
    <name evidence="5" type="ORF">JKA74_17445</name>
</gene>
<dbReference type="Gene3D" id="2.170.130.10">
    <property type="entry name" value="TonB-dependent receptor, plug domain"/>
    <property type="match status" value="1"/>
</dbReference>
<dbReference type="PANTHER" id="PTHR40980">
    <property type="entry name" value="PLUG DOMAIN-CONTAINING PROTEIN"/>
    <property type="match status" value="1"/>
</dbReference>